<feature type="signal peptide" evidence="1">
    <location>
        <begin position="1"/>
        <end position="20"/>
    </location>
</feature>
<dbReference type="EMBL" id="JAPQKH010000004">
    <property type="protein sequence ID" value="KAJ5100361.1"/>
    <property type="molecule type" value="Genomic_DNA"/>
</dbReference>
<accession>A0A9W9FHN3</accession>
<dbReference type="AlphaFoldDB" id="A0A9W9FHN3"/>
<organism evidence="2 3">
    <name type="scientific">Penicillium angulare</name>
    <dbReference type="NCBI Taxonomy" id="116970"/>
    <lineage>
        <taxon>Eukaryota</taxon>
        <taxon>Fungi</taxon>
        <taxon>Dikarya</taxon>
        <taxon>Ascomycota</taxon>
        <taxon>Pezizomycotina</taxon>
        <taxon>Eurotiomycetes</taxon>
        <taxon>Eurotiomycetidae</taxon>
        <taxon>Eurotiales</taxon>
        <taxon>Aspergillaceae</taxon>
        <taxon>Penicillium</taxon>
    </lineage>
</organism>
<protein>
    <submittedName>
        <fullName evidence="2">Uncharacterized protein</fullName>
    </submittedName>
</protein>
<reference evidence="2" key="1">
    <citation type="submission" date="2022-11" db="EMBL/GenBank/DDBJ databases">
        <authorList>
            <person name="Petersen C."/>
        </authorList>
    </citation>
    <scope>NUCLEOTIDE SEQUENCE</scope>
    <source>
        <strain evidence="2">IBT 30069</strain>
    </source>
</reference>
<dbReference type="Proteomes" id="UP001149165">
    <property type="component" value="Unassembled WGS sequence"/>
</dbReference>
<evidence type="ECO:0000313" key="3">
    <source>
        <dbReference type="Proteomes" id="UP001149165"/>
    </source>
</evidence>
<feature type="chain" id="PRO_5040819967" evidence="1">
    <location>
        <begin position="21"/>
        <end position="100"/>
    </location>
</feature>
<keyword evidence="1" id="KW-0732">Signal</keyword>
<name>A0A9W9FHN3_9EURO</name>
<evidence type="ECO:0000256" key="1">
    <source>
        <dbReference type="SAM" id="SignalP"/>
    </source>
</evidence>
<evidence type="ECO:0000313" key="2">
    <source>
        <dbReference type="EMBL" id="KAJ5100361.1"/>
    </source>
</evidence>
<proteinExistence type="predicted"/>
<comment type="caution">
    <text evidence="2">The sequence shown here is derived from an EMBL/GenBank/DDBJ whole genome shotgun (WGS) entry which is preliminary data.</text>
</comment>
<keyword evidence="3" id="KW-1185">Reference proteome</keyword>
<gene>
    <name evidence="2" type="ORF">N7456_006413</name>
</gene>
<reference evidence="2" key="2">
    <citation type="journal article" date="2023" name="IMA Fungus">
        <title>Comparative genomic study of the Penicillium genus elucidates a diverse pangenome and 15 lateral gene transfer events.</title>
        <authorList>
            <person name="Petersen C."/>
            <person name="Sorensen T."/>
            <person name="Nielsen M.R."/>
            <person name="Sondergaard T.E."/>
            <person name="Sorensen J.L."/>
            <person name="Fitzpatrick D.A."/>
            <person name="Frisvad J.C."/>
            <person name="Nielsen K.L."/>
        </authorList>
    </citation>
    <scope>NUCLEOTIDE SEQUENCE</scope>
    <source>
        <strain evidence="2">IBT 30069</strain>
    </source>
</reference>
<sequence>MNFTTMKFLVIAALVALANARCELGDGPSELEGLSSVEVSLPNLKTVLFVGMAIIEAKGKTFTYDIVEISVEIVGGGVQIARNSDVFTFEIMYADVVSLG</sequence>